<organism evidence="1 2">
    <name type="scientific">Ciona savignyi</name>
    <name type="common">Pacific transparent sea squirt</name>
    <dbReference type="NCBI Taxonomy" id="51511"/>
    <lineage>
        <taxon>Eukaryota</taxon>
        <taxon>Metazoa</taxon>
        <taxon>Chordata</taxon>
        <taxon>Tunicata</taxon>
        <taxon>Ascidiacea</taxon>
        <taxon>Phlebobranchia</taxon>
        <taxon>Cionidae</taxon>
        <taxon>Ciona</taxon>
    </lineage>
</organism>
<dbReference type="Ensembl" id="ENSCSAVT00000015319.1">
    <property type="protein sequence ID" value="ENSCSAVP00000015145.1"/>
    <property type="gene ID" value="ENSCSAVG00000008878.1"/>
</dbReference>
<dbReference type="Gene3D" id="1.20.1020.10">
    <property type="entry name" value="TAZ domain"/>
    <property type="match status" value="1"/>
</dbReference>
<dbReference type="SUPFAM" id="SSF57933">
    <property type="entry name" value="TAZ domain"/>
    <property type="match status" value="1"/>
</dbReference>
<reference evidence="2" key="1">
    <citation type="submission" date="2003-08" db="EMBL/GenBank/DDBJ databases">
        <authorList>
            <person name="Birren B."/>
            <person name="Nusbaum C."/>
            <person name="Abebe A."/>
            <person name="Abouelleil A."/>
            <person name="Adekoya E."/>
            <person name="Ait-zahra M."/>
            <person name="Allen N."/>
            <person name="Allen T."/>
            <person name="An P."/>
            <person name="Anderson M."/>
            <person name="Anderson S."/>
            <person name="Arachchi H."/>
            <person name="Armbruster J."/>
            <person name="Bachantsang P."/>
            <person name="Baldwin J."/>
            <person name="Barry A."/>
            <person name="Bayul T."/>
            <person name="Blitshsteyn B."/>
            <person name="Bloom T."/>
            <person name="Blye J."/>
            <person name="Boguslavskiy L."/>
            <person name="Borowsky M."/>
            <person name="Boukhgalter B."/>
            <person name="Brunache A."/>
            <person name="Butler J."/>
            <person name="Calixte N."/>
            <person name="Calvo S."/>
            <person name="Camarata J."/>
            <person name="Campo K."/>
            <person name="Chang J."/>
            <person name="Cheshatsang Y."/>
            <person name="Citroen M."/>
            <person name="Collymore A."/>
            <person name="Considine T."/>
            <person name="Cook A."/>
            <person name="Cooke P."/>
            <person name="Corum B."/>
            <person name="Cuomo C."/>
            <person name="David R."/>
            <person name="Dawoe T."/>
            <person name="Degray S."/>
            <person name="Dodge S."/>
            <person name="Dooley K."/>
            <person name="Dorje P."/>
            <person name="Dorjee K."/>
            <person name="Dorris L."/>
            <person name="Duffey N."/>
            <person name="Dupes A."/>
            <person name="Elkins T."/>
            <person name="Engels R."/>
            <person name="Erickson J."/>
            <person name="Farina A."/>
            <person name="Faro S."/>
            <person name="Ferreira P."/>
            <person name="Fischer H."/>
            <person name="Fitzgerald M."/>
            <person name="Foley K."/>
            <person name="Gage D."/>
            <person name="Galagan J."/>
            <person name="Gearin G."/>
            <person name="Gnerre S."/>
            <person name="Gnirke A."/>
            <person name="Goyette A."/>
            <person name="Graham J."/>
            <person name="Grandbois E."/>
            <person name="Gyaltsen K."/>
            <person name="Hafez N."/>
            <person name="Hagopian D."/>
            <person name="Hagos B."/>
            <person name="Hall J."/>
            <person name="Hatcher B."/>
            <person name="Heller A."/>
            <person name="Higgins H."/>
            <person name="Honan T."/>
            <person name="Horn A."/>
            <person name="Houde N."/>
            <person name="Hughes L."/>
            <person name="Hulme W."/>
            <person name="Husby E."/>
            <person name="Iliev I."/>
            <person name="Jaffe D."/>
            <person name="Jones C."/>
            <person name="Kamal M."/>
            <person name="Kamat A."/>
            <person name="Kamvysselis M."/>
            <person name="Karlsson E."/>
            <person name="Kells C."/>
            <person name="Kieu A."/>
            <person name="Kisner P."/>
            <person name="Kodira C."/>
            <person name="Kulbokas E."/>
            <person name="Labutti K."/>
            <person name="Lama D."/>
            <person name="Landers T."/>
            <person name="Leger J."/>
            <person name="Levine S."/>
            <person name="Lewis D."/>
            <person name="Lewis T."/>
            <person name="Lindblad-toh K."/>
            <person name="Liu X."/>
            <person name="Lokyitsang T."/>
            <person name="Lokyitsang Y."/>
            <person name="Lucien O."/>
            <person name="Lui A."/>
            <person name="Ma L.J."/>
            <person name="Mabbitt R."/>
            <person name="Macdonald J."/>
            <person name="Maclean C."/>
            <person name="Major J."/>
            <person name="Manning J."/>
            <person name="Marabella R."/>
            <person name="Maru K."/>
            <person name="Matthews C."/>
            <person name="Mauceli E."/>
            <person name="Mccarthy M."/>
            <person name="Mcdonough S."/>
            <person name="Mcghee T."/>
            <person name="Meldrim J."/>
            <person name="Meneus L."/>
            <person name="Mesirov J."/>
            <person name="Mihalev A."/>
            <person name="Mihova T."/>
            <person name="Mikkelsen T."/>
            <person name="Mlenga V."/>
            <person name="Moru K."/>
            <person name="Mozes J."/>
            <person name="Mulrain L."/>
            <person name="Munson G."/>
            <person name="Naylor J."/>
            <person name="Newes C."/>
            <person name="Nguyen C."/>
            <person name="Nguyen N."/>
            <person name="Nguyen T."/>
            <person name="Nicol R."/>
            <person name="Nielsen C."/>
            <person name="Nizzari M."/>
            <person name="Norbu C."/>
            <person name="Norbu N."/>
            <person name="O'donnell P."/>
            <person name="Okoawo O."/>
            <person name="O'leary S."/>
            <person name="Omotosho B."/>
            <person name="O'neill K."/>
            <person name="Osman S."/>
            <person name="Parker S."/>
            <person name="Perrin D."/>
            <person name="Phunkhang P."/>
            <person name="Piqani B."/>
            <person name="Purcell S."/>
            <person name="Rachupka T."/>
            <person name="Ramasamy U."/>
            <person name="Rameau R."/>
            <person name="Ray V."/>
            <person name="Raymond C."/>
            <person name="Retta R."/>
            <person name="Richardson S."/>
            <person name="Rise C."/>
            <person name="Rodriguez J."/>
            <person name="Rogers J."/>
            <person name="Rogov P."/>
            <person name="Rutman M."/>
            <person name="Schupbach R."/>
            <person name="Seaman C."/>
            <person name="Settipalli S."/>
            <person name="Sharpe T."/>
            <person name="Sheridan J."/>
            <person name="Sherpa N."/>
            <person name="Shi J."/>
            <person name="Smirnov S."/>
            <person name="Smith C."/>
            <person name="Sougnez C."/>
            <person name="Spencer B."/>
            <person name="Stalker J."/>
            <person name="Stange-thomann N."/>
            <person name="Stavropoulos S."/>
            <person name="Stetson K."/>
            <person name="Stone C."/>
            <person name="Stone S."/>
            <person name="Stubbs M."/>
            <person name="Talamas J."/>
            <person name="Tchuinga P."/>
            <person name="Tenzing P."/>
            <person name="Tesfaye S."/>
            <person name="Theodore J."/>
            <person name="Thoulutsang Y."/>
            <person name="Topham K."/>
            <person name="Towey S."/>
            <person name="Tsamla T."/>
            <person name="Tsomo N."/>
            <person name="Vallee D."/>
            <person name="Vassiliev H."/>
            <person name="Venkataraman V."/>
            <person name="Vinson J."/>
            <person name="Vo A."/>
            <person name="Wade C."/>
            <person name="Wang S."/>
            <person name="Wangchuk T."/>
            <person name="Wangdi T."/>
            <person name="Whittaker C."/>
            <person name="Wilkinson J."/>
            <person name="Wu Y."/>
            <person name="Wyman D."/>
            <person name="Yadav S."/>
            <person name="Yang S."/>
            <person name="Yang X."/>
            <person name="Yeager S."/>
            <person name="Yee E."/>
            <person name="Young G."/>
            <person name="Zainoun J."/>
            <person name="Zembeck L."/>
            <person name="Zimmer A."/>
            <person name="Zody M."/>
            <person name="Lander E."/>
        </authorList>
    </citation>
    <scope>NUCLEOTIDE SEQUENCE [LARGE SCALE GENOMIC DNA]</scope>
</reference>
<name>H2ZC29_CIOSA</name>
<evidence type="ECO:0000313" key="2">
    <source>
        <dbReference type="Proteomes" id="UP000007875"/>
    </source>
</evidence>
<keyword evidence="2" id="KW-1185">Reference proteome</keyword>
<protein>
    <submittedName>
        <fullName evidence="1">Uncharacterized protein</fullName>
    </submittedName>
</protein>
<dbReference type="InterPro" id="IPR035898">
    <property type="entry name" value="TAZ_dom_sf"/>
</dbReference>
<accession>H2ZC29</accession>
<dbReference type="AlphaFoldDB" id="H2ZC29"/>
<dbReference type="Proteomes" id="UP000007875">
    <property type="component" value="Unassembled WGS sequence"/>
</dbReference>
<reference evidence="1" key="2">
    <citation type="submission" date="2025-08" db="UniProtKB">
        <authorList>
            <consortium name="Ensembl"/>
        </authorList>
    </citation>
    <scope>IDENTIFICATION</scope>
</reference>
<proteinExistence type="predicted"/>
<dbReference type="HOGENOM" id="CLU_3418390_0_0_1"/>
<dbReference type="InParanoid" id="H2ZC29"/>
<sequence length="26" mass="2950">MINVLKHMITCIEGKQCKFAHCASSR</sequence>
<evidence type="ECO:0000313" key="1">
    <source>
        <dbReference type="Ensembl" id="ENSCSAVP00000015145.1"/>
    </source>
</evidence>
<reference evidence="1" key="3">
    <citation type="submission" date="2025-09" db="UniProtKB">
        <authorList>
            <consortium name="Ensembl"/>
        </authorList>
    </citation>
    <scope>IDENTIFICATION</scope>
</reference>